<organism evidence="10 11">
    <name type="scientific">Ascobolus immersus RN42</name>
    <dbReference type="NCBI Taxonomy" id="1160509"/>
    <lineage>
        <taxon>Eukaryota</taxon>
        <taxon>Fungi</taxon>
        <taxon>Dikarya</taxon>
        <taxon>Ascomycota</taxon>
        <taxon>Pezizomycotina</taxon>
        <taxon>Pezizomycetes</taxon>
        <taxon>Pezizales</taxon>
        <taxon>Ascobolaceae</taxon>
        <taxon>Ascobolus</taxon>
    </lineage>
</organism>
<feature type="compositionally biased region" description="Basic and acidic residues" evidence="7">
    <location>
        <begin position="295"/>
        <end position="306"/>
    </location>
</feature>
<feature type="compositionally biased region" description="Polar residues" evidence="7">
    <location>
        <begin position="1"/>
        <end position="11"/>
    </location>
</feature>
<feature type="compositionally biased region" description="Low complexity" evidence="7">
    <location>
        <begin position="12"/>
        <end position="22"/>
    </location>
</feature>
<dbReference type="GO" id="GO:0016567">
    <property type="term" value="P:protein ubiquitination"/>
    <property type="evidence" value="ECO:0007669"/>
    <property type="project" value="UniProtKB-UniPathway"/>
</dbReference>
<dbReference type="InterPro" id="IPR001841">
    <property type="entry name" value="Znf_RING"/>
</dbReference>
<feature type="compositionally biased region" description="Polar residues" evidence="7">
    <location>
        <begin position="335"/>
        <end position="345"/>
    </location>
</feature>
<keyword evidence="3 6" id="KW-0863">Zinc-finger</keyword>
<evidence type="ECO:0000313" key="10">
    <source>
        <dbReference type="EMBL" id="RPA87602.1"/>
    </source>
</evidence>
<dbReference type="Pfam" id="PF12678">
    <property type="entry name" value="zf-rbx1"/>
    <property type="match status" value="1"/>
</dbReference>
<dbReference type="Pfam" id="PF00628">
    <property type="entry name" value="PHD"/>
    <property type="match status" value="1"/>
</dbReference>
<dbReference type="Proteomes" id="UP000275078">
    <property type="component" value="Unassembled WGS sequence"/>
</dbReference>
<evidence type="ECO:0000256" key="5">
    <source>
        <dbReference type="ARBA" id="ARBA00022833"/>
    </source>
</evidence>
<keyword evidence="11" id="KW-1185">Reference proteome</keyword>
<feature type="region of interest" description="Disordered" evidence="7">
    <location>
        <begin position="249"/>
        <end position="345"/>
    </location>
</feature>
<dbReference type="UniPathway" id="UPA00143"/>
<feature type="region of interest" description="Disordered" evidence="7">
    <location>
        <begin position="366"/>
        <end position="490"/>
    </location>
</feature>
<feature type="domain" description="PHD-type" evidence="8">
    <location>
        <begin position="143"/>
        <end position="191"/>
    </location>
</feature>
<evidence type="ECO:0000256" key="3">
    <source>
        <dbReference type="ARBA" id="ARBA00022771"/>
    </source>
</evidence>
<keyword evidence="4" id="KW-0833">Ubl conjugation pathway</keyword>
<evidence type="ECO:0000259" key="8">
    <source>
        <dbReference type="PROSITE" id="PS50016"/>
    </source>
</evidence>
<dbReference type="InterPro" id="IPR024766">
    <property type="entry name" value="Znf_RING_H2"/>
</dbReference>
<dbReference type="AlphaFoldDB" id="A0A3N4IN94"/>
<keyword evidence="2" id="KW-0479">Metal-binding</keyword>
<evidence type="ECO:0000256" key="7">
    <source>
        <dbReference type="SAM" id="MobiDB-lite"/>
    </source>
</evidence>
<gene>
    <name evidence="10" type="ORF">BJ508DRAFT_62612</name>
</gene>
<dbReference type="Gene3D" id="3.30.40.10">
    <property type="entry name" value="Zinc/RING finger domain, C3HC4 (zinc finger)"/>
    <property type="match status" value="2"/>
</dbReference>
<evidence type="ECO:0000256" key="6">
    <source>
        <dbReference type="PROSITE-ProRule" id="PRU00175"/>
    </source>
</evidence>
<feature type="domain" description="RING-type" evidence="9">
    <location>
        <begin position="50"/>
        <end position="101"/>
    </location>
</feature>
<sequence length="580" mass="63903">MNSLTPGQSPDSTSTNTTTITNDAPKVDAKGKERSLDDAFDDYDSTASQCIICLSHLPEQEPQATDLPSEEVATLVPCSHALHNACLAPWIERTNSCPMCRASFNTVRVSHYVTGPITTTYEVEDRQPPAECTDNTWMSPASSTVCPICGHQDLDRLALRCDGCLTYYHTDCVALDTVPEFAWFCYHCQNTTHNRHWARAWESMWTEQDDEQIGTTDGSGIWDRRIAIAQAQGVLGIFQETFPYIWQGGRRREAPSEEPVEETEEQKSAWQAMEQFTAAQQDDSKTTIPTPPRAESPEKQEEEQPKRRFKRPRTRPNSCFEHPEKKAKVEELPALTSSNANEASGPSIFQSLLEKVESASSPLISAVPFSLHGPPHHDTGGDSGPASPASSTGWSSHHHSTLRVAPSSPGPATSRHHSPNIGSPAYSPLYAKSPPASGSTSPGSYFTLQRSTSPQQSPRREATETPIHAPEPKHRHAAISTPSAHHPAQGLSLEIKQEVQQIVRACLKRYYQEGKVNTDQFVEINKSVSRSLYSKVPEYGIPSKNGEDSKKRWHDVVEKYVSKAVDHSKTATATTPAAAL</sequence>
<feature type="compositionally biased region" description="Polar residues" evidence="7">
    <location>
        <begin position="446"/>
        <end position="457"/>
    </location>
</feature>
<dbReference type="PROSITE" id="PS01359">
    <property type="entry name" value="ZF_PHD_1"/>
    <property type="match status" value="1"/>
</dbReference>
<evidence type="ECO:0008006" key="12">
    <source>
        <dbReference type="Google" id="ProtNLM"/>
    </source>
</evidence>
<evidence type="ECO:0000256" key="2">
    <source>
        <dbReference type="ARBA" id="ARBA00022723"/>
    </source>
</evidence>
<accession>A0A3N4IN94</accession>
<dbReference type="InterPro" id="IPR013083">
    <property type="entry name" value="Znf_RING/FYVE/PHD"/>
</dbReference>
<dbReference type="PANTHER" id="PTHR12618">
    <property type="entry name" value="PHD AND RING FINGER DOMAIN-CONTAINING PROTEIN 1"/>
    <property type="match status" value="1"/>
</dbReference>
<dbReference type="SUPFAM" id="SSF57850">
    <property type="entry name" value="RING/U-box"/>
    <property type="match status" value="1"/>
</dbReference>
<feature type="compositionally biased region" description="Low complexity" evidence="7">
    <location>
        <begin position="384"/>
        <end position="395"/>
    </location>
</feature>
<dbReference type="GO" id="GO:0008270">
    <property type="term" value="F:zinc ion binding"/>
    <property type="evidence" value="ECO:0007669"/>
    <property type="project" value="UniProtKB-KW"/>
</dbReference>
<feature type="region of interest" description="Disordered" evidence="7">
    <location>
        <begin position="1"/>
        <end position="33"/>
    </location>
</feature>
<evidence type="ECO:0000256" key="1">
    <source>
        <dbReference type="ARBA" id="ARBA00004906"/>
    </source>
</evidence>
<dbReference type="InterPro" id="IPR019787">
    <property type="entry name" value="Znf_PHD-finger"/>
</dbReference>
<dbReference type="EMBL" id="ML119646">
    <property type="protein sequence ID" value="RPA87602.1"/>
    <property type="molecule type" value="Genomic_DNA"/>
</dbReference>
<comment type="pathway">
    <text evidence="1">Protein modification; protein ubiquitination.</text>
</comment>
<dbReference type="InterPro" id="IPR019786">
    <property type="entry name" value="Zinc_finger_PHD-type_CS"/>
</dbReference>
<dbReference type="OrthoDB" id="8062037at2759"/>
<reference evidence="10 11" key="1">
    <citation type="journal article" date="2018" name="Nat. Ecol. Evol.">
        <title>Pezizomycetes genomes reveal the molecular basis of ectomycorrhizal truffle lifestyle.</title>
        <authorList>
            <person name="Murat C."/>
            <person name="Payen T."/>
            <person name="Noel B."/>
            <person name="Kuo A."/>
            <person name="Morin E."/>
            <person name="Chen J."/>
            <person name="Kohler A."/>
            <person name="Krizsan K."/>
            <person name="Balestrini R."/>
            <person name="Da Silva C."/>
            <person name="Montanini B."/>
            <person name="Hainaut M."/>
            <person name="Levati E."/>
            <person name="Barry K.W."/>
            <person name="Belfiori B."/>
            <person name="Cichocki N."/>
            <person name="Clum A."/>
            <person name="Dockter R.B."/>
            <person name="Fauchery L."/>
            <person name="Guy J."/>
            <person name="Iotti M."/>
            <person name="Le Tacon F."/>
            <person name="Lindquist E.A."/>
            <person name="Lipzen A."/>
            <person name="Malagnac F."/>
            <person name="Mello A."/>
            <person name="Molinier V."/>
            <person name="Miyauchi S."/>
            <person name="Poulain J."/>
            <person name="Riccioni C."/>
            <person name="Rubini A."/>
            <person name="Sitrit Y."/>
            <person name="Splivallo R."/>
            <person name="Traeger S."/>
            <person name="Wang M."/>
            <person name="Zifcakova L."/>
            <person name="Wipf D."/>
            <person name="Zambonelli A."/>
            <person name="Paolocci F."/>
            <person name="Nowrousian M."/>
            <person name="Ottonello S."/>
            <person name="Baldrian P."/>
            <person name="Spatafora J.W."/>
            <person name="Henrissat B."/>
            <person name="Nagy L.G."/>
            <person name="Aury J.M."/>
            <person name="Wincker P."/>
            <person name="Grigoriev I.V."/>
            <person name="Bonfante P."/>
            <person name="Martin F.M."/>
        </authorList>
    </citation>
    <scope>NUCLEOTIDE SEQUENCE [LARGE SCALE GENOMIC DNA]</scope>
    <source>
        <strain evidence="10 11">RN42</strain>
    </source>
</reference>
<name>A0A3N4IN94_ASCIM</name>
<dbReference type="PANTHER" id="PTHR12618:SF20">
    <property type="entry name" value="PHD AND RING FINGER DOMAIN-CONTAINING PROTEIN 1"/>
    <property type="match status" value="1"/>
</dbReference>
<feature type="compositionally biased region" description="Low complexity" evidence="7">
    <location>
        <begin position="433"/>
        <end position="444"/>
    </location>
</feature>
<dbReference type="STRING" id="1160509.A0A3N4IN94"/>
<protein>
    <recommendedName>
        <fullName evidence="12">RING-type domain-containing protein</fullName>
    </recommendedName>
</protein>
<dbReference type="InterPro" id="IPR011011">
    <property type="entry name" value="Znf_FYVE_PHD"/>
</dbReference>
<proteinExistence type="predicted"/>
<evidence type="ECO:0000313" key="11">
    <source>
        <dbReference type="Proteomes" id="UP000275078"/>
    </source>
</evidence>
<dbReference type="InterPro" id="IPR047157">
    <property type="entry name" value="PHRF1/Atg35"/>
</dbReference>
<evidence type="ECO:0000259" key="9">
    <source>
        <dbReference type="PROSITE" id="PS50089"/>
    </source>
</evidence>
<feature type="compositionally biased region" description="Basic and acidic residues" evidence="7">
    <location>
        <begin position="321"/>
        <end position="331"/>
    </location>
</feature>
<dbReference type="SMART" id="SM00184">
    <property type="entry name" value="RING"/>
    <property type="match status" value="2"/>
</dbReference>
<dbReference type="SMART" id="SM00249">
    <property type="entry name" value="PHD"/>
    <property type="match status" value="1"/>
</dbReference>
<dbReference type="PROSITE" id="PS50089">
    <property type="entry name" value="ZF_RING_2"/>
    <property type="match status" value="1"/>
</dbReference>
<keyword evidence="5" id="KW-0862">Zinc</keyword>
<dbReference type="SUPFAM" id="SSF57903">
    <property type="entry name" value="FYVE/PHD zinc finger"/>
    <property type="match status" value="1"/>
</dbReference>
<dbReference type="GO" id="GO:0051603">
    <property type="term" value="P:proteolysis involved in protein catabolic process"/>
    <property type="evidence" value="ECO:0007669"/>
    <property type="project" value="UniProtKB-ARBA"/>
</dbReference>
<evidence type="ECO:0000256" key="4">
    <source>
        <dbReference type="ARBA" id="ARBA00022786"/>
    </source>
</evidence>
<dbReference type="InterPro" id="IPR001965">
    <property type="entry name" value="Znf_PHD"/>
</dbReference>
<dbReference type="PROSITE" id="PS50016">
    <property type="entry name" value="ZF_PHD_2"/>
    <property type="match status" value="1"/>
</dbReference>